<dbReference type="InterPro" id="IPR006153">
    <property type="entry name" value="Cation/H_exchanger_TM"/>
</dbReference>
<keyword evidence="5 11" id="KW-1133">Transmembrane helix</keyword>
<gene>
    <name evidence="13" type="ORF">GCM10025864_18320</name>
</gene>
<keyword evidence="4 11" id="KW-0812">Transmembrane</keyword>
<keyword evidence="3" id="KW-1003">Cell membrane</keyword>
<keyword evidence="6" id="KW-0915">Sodium</keyword>
<evidence type="ECO:0000256" key="6">
    <source>
        <dbReference type="ARBA" id="ARBA00023053"/>
    </source>
</evidence>
<feature type="transmembrane region" description="Helical" evidence="11">
    <location>
        <begin position="29"/>
        <end position="48"/>
    </location>
</feature>
<organism evidence="13 14">
    <name type="scientific">Luteimicrobium album</name>
    <dbReference type="NCBI Taxonomy" id="1054550"/>
    <lineage>
        <taxon>Bacteria</taxon>
        <taxon>Bacillati</taxon>
        <taxon>Actinomycetota</taxon>
        <taxon>Actinomycetes</taxon>
        <taxon>Micrococcales</taxon>
        <taxon>Luteimicrobium</taxon>
    </lineage>
</organism>
<evidence type="ECO:0000256" key="2">
    <source>
        <dbReference type="ARBA" id="ARBA00022448"/>
    </source>
</evidence>
<sequence length="196" mass="20640">MDLAIPLVLGAIAVIVVTAFAPRLGIAAPLILVVVGVAVSFLPFVSAVELEPELILGGVLPPLLYSSAVSMPTMDFRRDFKLIGGLSVILVVVTSVLIGWVLYLVVPDINFPMGVALGAIISPTDAVATSIVKRLGVSPRIVTILEGSRCSTTRPRSWCCGRRSPRWPAPSRSATSPGTSCTRWSSRSRWGSSSGA</sequence>
<feature type="transmembrane region" description="Helical" evidence="11">
    <location>
        <begin position="83"/>
        <end position="105"/>
    </location>
</feature>
<evidence type="ECO:0000256" key="10">
    <source>
        <dbReference type="SAM" id="MobiDB-lite"/>
    </source>
</evidence>
<feature type="transmembrane region" description="Helical" evidence="11">
    <location>
        <begin position="6"/>
        <end position="22"/>
    </location>
</feature>
<keyword evidence="14" id="KW-1185">Reference proteome</keyword>
<accession>A0ABQ6I014</accession>
<comment type="caution">
    <text evidence="13">The sequence shown here is derived from an EMBL/GenBank/DDBJ whole genome shotgun (WGS) entry which is preliminary data.</text>
</comment>
<feature type="compositionally biased region" description="Low complexity" evidence="10">
    <location>
        <begin position="169"/>
        <end position="196"/>
    </location>
</feature>
<dbReference type="Gene3D" id="6.10.140.1330">
    <property type="match status" value="1"/>
</dbReference>
<evidence type="ECO:0000313" key="14">
    <source>
        <dbReference type="Proteomes" id="UP001157091"/>
    </source>
</evidence>
<dbReference type="EMBL" id="BSUK01000001">
    <property type="protein sequence ID" value="GMA24073.1"/>
    <property type="molecule type" value="Genomic_DNA"/>
</dbReference>
<keyword evidence="8 11" id="KW-0472">Membrane</keyword>
<dbReference type="InterPro" id="IPR018422">
    <property type="entry name" value="Cation/H_exchanger_CPA1"/>
</dbReference>
<feature type="region of interest" description="Disordered" evidence="10">
    <location>
        <begin position="164"/>
        <end position="196"/>
    </location>
</feature>
<evidence type="ECO:0000256" key="4">
    <source>
        <dbReference type="ARBA" id="ARBA00022692"/>
    </source>
</evidence>
<evidence type="ECO:0000256" key="9">
    <source>
        <dbReference type="ARBA" id="ARBA00023201"/>
    </source>
</evidence>
<dbReference type="Proteomes" id="UP001157091">
    <property type="component" value="Unassembled WGS sequence"/>
</dbReference>
<keyword evidence="9" id="KW-0739">Sodium transport</keyword>
<dbReference type="PANTHER" id="PTHR10110">
    <property type="entry name" value="SODIUM/HYDROGEN EXCHANGER"/>
    <property type="match status" value="1"/>
</dbReference>
<evidence type="ECO:0000256" key="5">
    <source>
        <dbReference type="ARBA" id="ARBA00022989"/>
    </source>
</evidence>
<protein>
    <recommendedName>
        <fullName evidence="12">Cation/H+ exchanger transmembrane domain-containing protein</fullName>
    </recommendedName>
</protein>
<evidence type="ECO:0000256" key="1">
    <source>
        <dbReference type="ARBA" id="ARBA00004651"/>
    </source>
</evidence>
<evidence type="ECO:0000313" key="13">
    <source>
        <dbReference type="EMBL" id="GMA24073.1"/>
    </source>
</evidence>
<evidence type="ECO:0000256" key="7">
    <source>
        <dbReference type="ARBA" id="ARBA00023065"/>
    </source>
</evidence>
<comment type="subcellular location">
    <subcellularLocation>
        <location evidence="1">Cell membrane</location>
        <topology evidence="1">Multi-pass membrane protein</topology>
    </subcellularLocation>
</comment>
<evidence type="ECO:0000256" key="3">
    <source>
        <dbReference type="ARBA" id="ARBA00022475"/>
    </source>
</evidence>
<dbReference type="PANTHER" id="PTHR10110:SF86">
    <property type="entry name" value="SODIUM_HYDROGEN EXCHANGER 7"/>
    <property type="match status" value="1"/>
</dbReference>
<keyword evidence="2" id="KW-0813">Transport</keyword>
<name>A0ABQ6I014_9MICO</name>
<keyword evidence="7" id="KW-0406">Ion transport</keyword>
<feature type="transmembrane region" description="Helical" evidence="11">
    <location>
        <begin position="54"/>
        <end position="71"/>
    </location>
</feature>
<dbReference type="Pfam" id="PF00999">
    <property type="entry name" value="Na_H_Exchanger"/>
    <property type="match status" value="1"/>
</dbReference>
<evidence type="ECO:0000259" key="12">
    <source>
        <dbReference type="Pfam" id="PF00999"/>
    </source>
</evidence>
<evidence type="ECO:0000256" key="8">
    <source>
        <dbReference type="ARBA" id="ARBA00023136"/>
    </source>
</evidence>
<reference evidence="14" key="1">
    <citation type="journal article" date="2019" name="Int. J. Syst. Evol. Microbiol.">
        <title>The Global Catalogue of Microorganisms (GCM) 10K type strain sequencing project: providing services to taxonomists for standard genome sequencing and annotation.</title>
        <authorList>
            <consortium name="The Broad Institute Genomics Platform"/>
            <consortium name="The Broad Institute Genome Sequencing Center for Infectious Disease"/>
            <person name="Wu L."/>
            <person name="Ma J."/>
        </authorList>
    </citation>
    <scope>NUCLEOTIDE SEQUENCE [LARGE SCALE GENOMIC DNA]</scope>
    <source>
        <strain evidence="14">NBRC 106348</strain>
    </source>
</reference>
<feature type="domain" description="Cation/H+ exchanger transmembrane" evidence="12">
    <location>
        <begin position="12"/>
        <end position="147"/>
    </location>
</feature>
<evidence type="ECO:0000256" key="11">
    <source>
        <dbReference type="SAM" id="Phobius"/>
    </source>
</evidence>
<proteinExistence type="predicted"/>